<feature type="compositionally biased region" description="Polar residues" evidence="7">
    <location>
        <begin position="28"/>
        <end position="45"/>
    </location>
</feature>
<sequence>MTPDRPVSSSSKLSIGNRPTGSAAPGLHSTSSIASLRASTQQTHASPPIASVDRTSAFAEAGEVQSGRALSVGRRARDDWIVSSQEKALASDPKYRKYSSLVERTLLSIDQVNEWADFITFLAKLLKTLQSHPQYPIIPHKLTVAKRLSQCLNPALPQGVHQRALDVYGYILTTIGSDGLRRDLQVWSTGLFPFFQYAATTVRPIVLGLFETFYLPLKAELRPAMKAFILALLPGLEEETGEHFERVCSLLDELSGAVSLSFFLQNLWLVLITCPGYRISAINFLNRRMPRLSPEISITSVVGEDVGLMVRGYASALEDSNILVQRGILDLLLSNLRIDSLGFRSDTRRFDQLLLTRAALGVVLRRDLSLSRRLYTWLLEPVTTDDTVNGSKSYFREYGLSLVAESLREDMRADYLNALVERQRPFKIFIALLDKWEIGGPLTETLALDAFRALKDVLEPNDPQDELLLTANMMFDALDPFITWKGLFDCVNGFMMQKVGGEESLELLKFIVTNFKMGDEELLQIHIPLFAFALIDMVDQFTLVDPDSQSSQIQALKVATVLMQELSEQVIGSEPSITLSSQSNYDLASQLYQLENSKPLEAQYILQLRSPVVYAKALSSALRVTQRITQAPLQKSSDFLNVSLEVLETLLNSVRRACCKVIVDWNPFLWMELLLSVLKDFPLNALGFNLLERTIRVSLGLSDAAVIDPPMILDNRDVLAGLIAKLLEFLQGRAAPFFLEAVKLFWYLQKATKLRHVETILASLLSSRNPSCREAAFESFGNLWKYTEDSLLPGTQLRMPMLLVLDSLKSDDLSLRRCGELWMRCSLKSYLRILDPLFRVLLNPQIRRKPFELQLSDRSLQVYYYVHPFNQEIVQYTLESILTLIRFGGQGFTRITKTCFLKHSHDPALRRMLNAADLESASYLDALIQILLLFINSSPEPILLPAMSFQNESIHSTTADLLQTIVSRGDLTPADLMNIEKVLTHRLLISVRSLEYNLQNKLLHALHSTISAETTSPHHSRNSTSQEALTNKAKTDLSPAADSTLLALIIGDGIVTQNYTAIVHHWIDFLLMTVPQFRRSLNEVVNPLIDRLIAKLSSLVGNIEETYRVSHSGADFESEFSDSEFSAFVNALERLIIVLIEDGGSSASFEEEHGNKNAPERSALSDSTTGLFSGVFNVLGSTESTAHYPQNRPKSKFQSRLGNAIRVLMRAWDISVQMNDVNVSDSTNSKTYFSSRMKLRTKKAFERIYKTVSGEVVEAIVDFWQEEIASRPTKAGSEDNMFLLLDHLAPSAQTIVTMLYERLSSFGHSSLTEKGRLMASISFLSENVLFSFLDSYLSRLEGPIAVQIWTSTLTFTRDILASTQAAKSQIFPILKCFTTFSEKISQTSALEDRRMRRDLQDTFVKLCDANIQGVGKYLEQSKGILESSDDVPSSAIEKDSLVSYIPPTSFHSDDKKTNELDKPLTGSQVIKFLTEKALPGCKRFLIEPDKLNAICANMMYYIVSPAFKARSRTFETDETLANLLVEMTKHSAASKAWRPQVIETFNDAKFFNFSPEVGRRWKPIIQALLNTDKERFIEMIGRISTAPSANIFTNKEAEMTMRSLSLRRITYAIYAADYNRFLVHLPSIQQKVVDLIRSNVGETVHAEVYLCMRVLLCRIANQHLSGFWPIILTELTRLFEGMIESVPETTNSLALSLSASKFLDLLLVLKTEDFQIHQWMFITDTVDAMYPPDSWFSHAIIDRLAEVMREKLGSRLNARRMSSPKDMRKELDPISVSVTPSLSRNGSALNTSVSRLTQDYEISLSLNAFAPKRRPLLLGTKKVDSIKPLERFFSRISLMNYEACYSGGTIDMEAVEIDLECDVFDDRVT</sequence>
<dbReference type="GO" id="GO:0005802">
    <property type="term" value="C:trans-Golgi network"/>
    <property type="evidence" value="ECO:0007669"/>
    <property type="project" value="TreeGrafter"/>
</dbReference>
<dbReference type="InterPro" id="IPR040314">
    <property type="entry name" value="DOP1"/>
</dbReference>
<dbReference type="EMBL" id="CALTRL010000399">
    <property type="protein sequence ID" value="CAH7667938.1"/>
    <property type="molecule type" value="Genomic_DNA"/>
</dbReference>
<evidence type="ECO:0000259" key="9">
    <source>
        <dbReference type="Pfam" id="PF24597"/>
    </source>
</evidence>
<evidence type="ECO:0000259" key="8">
    <source>
        <dbReference type="Pfam" id="PF04118"/>
    </source>
</evidence>
<dbReference type="Pfam" id="PF24597">
    <property type="entry name" value="TPR_DOP1_M"/>
    <property type="match status" value="1"/>
</dbReference>
<evidence type="ECO:0000256" key="5">
    <source>
        <dbReference type="ARBA" id="ARBA00023136"/>
    </source>
</evidence>
<evidence type="ECO:0000256" key="6">
    <source>
        <dbReference type="ARBA" id="ARBA00046326"/>
    </source>
</evidence>
<dbReference type="InterPro" id="IPR007249">
    <property type="entry name" value="DOP1_N"/>
</dbReference>
<dbReference type="PANTHER" id="PTHR14042">
    <property type="entry name" value="DOPEY-RELATED"/>
    <property type="match status" value="1"/>
</dbReference>
<dbReference type="GO" id="GO:0005768">
    <property type="term" value="C:endosome"/>
    <property type="evidence" value="ECO:0007669"/>
    <property type="project" value="TreeGrafter"/>
</dbReference>
<feature type="domain" description="DOP1-like middle TPR" evidence="9">
    <location>
        <begin position="394"/>
        <end position="586"/>
    </location>
</feature>
<dbReference type="GO" id="GO:0015031">
    <property type="term" value="P:protein transport"/>
    <property type="evidence" value="ECO:0007669"/>
    <property type="project" value="UniProtKB-KW"/>
</dbReference>
<dbReference type="Pfam" id="PF04118">
    <property type="entry name" value="Dopey_N"/>
    <property type="match status" value="1"/>
</dbReference>
<dbReference type="Proteomes" id="UP001153365">
    <property type="component" value="Unassembled WGS sequence"/>
</dbReference>
<feature type="compositionally biased region" description="Polar residues" evidence="7">
    <location>
        <begin position="7"/>
        <end position="20"/>
    </location>
</feature>
<evidence type="ECO:0000256" key="3">
    <source>
        <dbReference type="ARBA" id="ARBA00022927"/>
    </source>
</evidence>
<comment type="caution">
    <text evidence="11">The sequence shown here is derived from an EMBL/GenBank/DDBJ whole genome shotgun (WGS) entry which is preliminary data.</text>
</comment>
<comment type="similarity">
    <text evidence="6">Belongs to the DOP1 family.</text>
</comment>
<accession>A0AAV0AIW9</accession>
<organism evidence="11 12">
    <name type="scientific">Phakopsora pachyrhizi</name>
    <name type="common">Asian soybean rust disease fungus</name>
    <dbReference type="NCBI Taxonomy" id="170000"/>
    <lineage>
        <taxon>Eukaryota</taxon>
        <taxon>Fungi</taxon>
        <taxon>Dikarya</taxon>
        <taxon>Basidiomycota</taxon>
        <taxon>Pucciniomycotina</taxon>
        <taxon>Pucciniomycetes</taxon>
        <taxon>Pucciniales</taxon>
        <taxon>Phakopsoraceae</taxon>
        <taxon>Phakopsora</taxon>
    </lineage>
</organism>
<proteinExistence type="inferred from homology"/>
<keyword evidence="5" id="KW-0472">Membrane</keyword>
<evidence type="ECO:0000256" key="4">
    <source>
        <dbReference type="ARBA" id="ARBA00023034"/>
    </source>
</evidence>
<feature type="compositionally biased region" description="Polar residues" evidence="7">
    <location>
        <begin position="1013"/>
        <end position="1029"/>
    </location>
</feature>
<evidence type="ECO:0000313" key="11">
    <source>
        <dbReference type="EMBL" id="CAH7667938.1"/>
    </source>
</evidence>
<evidence type="ECO:0000256" key="7">
    <source>
        <dbReference type="SAM" id="MobiDB-lite"/>
    </source>
</evidence>
<dbReference type="GO" id="GO:0005829">
    <property type="term" value="C:cytosol"/>
    <property type="evidence" value="ECO:0007669"/>
    <property type="project" value="GOC"/>
</dbReference>
<feature type="domain" description="DOP1-like C-terminal" evidence="10">
    <location>
        <begin position="1332"/>
        <end position="1846"/>
    </location>
</feature>
<dbReference type="GO" id="GO:0000139">
    <property type="term" value="C:Golgi membrane"/>
    <property type="evidence" value="ECO:0007669"/>
    <property type="project" value="UniProtKB-SubCell"/>
</dbReference>
<evidence type="ECO:0000259" key="10">
    <source>
        <dbReference type="Pfam" id="PF24598"/>
    </source>
</evidence>
<dbReference type="InterPro" id="IPR056457">
    <property type="entry name" value="DOP1_C"/>
</dbReference>
<protein>
    <submittedName>
        <fullName evidence="11">Dopey, N-terminal-domain-containing protein</fullName>
    </submittedName>
</protein>
<dbReference type="InterPro" id="IPR056458">
    <property type="entry name" value="TPR_DOP1_M"/>
</dbReference>
<reference evidence="11" key="1">
    <citation type="submission" date="2022-06" db="EMBL/GenBank/DDBJ databases">
        <authorList>
            <consortium name="SYNGENTA / RWTH Aachen University"/>
        </authorList>
    </citation>
    <scope>NUCLEOTIDE SEQUENCE</scope>
</reference>
<keyword evidence="3" id="KW-0653">Protein transport</keyword>
<dbReference type="PANTHER" id="PTHR14042:SF24">
    <property type="entry name" value="PROTEIN DOPEY-1 HOMOLOG"/>
    <property type="match status" value="1"/>
</dbReference>
<evidence type="ECO:0000256" key="1">
    <source>
        <dbReference type="ARBA" id="ARBA00004395"/>
    </source>
</evidence>
<gene>
    <name evidence="11" type="ORF">PPACK8108_LOCUS2380</name>
</gene>
<comment type="subcellular location">
    <subcellularLocation>
        <location evidence="1">Golgi apparatus membrane</location>
        <topology evidence="1">Peripheral membrane protein</topology>
    </subcellularLocation>
</comment>
<feature type="domain" description="DOP1 N-terminal" evidence="8">
    <location>
        <begin position="92"/>
        <end position="381"/>
    </location>
</feature>
<keyword evidence="4" id="KW-0333">Golgi apparatus</keyword>
<evidence type="ECO:0000313" key="12">
    <source>
        <dbReference type="Proteomes" id="UP001153365"/>
    </source>
</evidence>
<keyword evidence="2" id="KW-0813">Transport</keyword>
<evidence type="ECO:0000256" key="2">
    <source>
        <dbReference type="ARBA" id="ARBA00022448"/>
    </source>
</evidence>
<feature type="region of interest" description="Disordered" evidence="7">
    <location>
        <begin position="1013"/>
        <end position="1035"/>
    </location>
</feature>
<keyword evidence="12" id="KW-1185">Reference proteome</keyword>
<name>A0AAV0AIW9_PHAPC</name>
<feature type="region of interest" description="Disordered" evidence="7">
    <location>
        <begin position="1"/>
        <end position="53"/>
    </location>
</feature>
<dbReference type="GO" id="GO:0006895">
    <property type="term" value="P:Golgi to endosome transport"/>
    <property type="evidence" value="ECO:0007669"/>
    <property type="project" value="InterPro"/>
</dbReference>
<dbReference type="Pfam" id="PF24598">
    <property type="entry name" value="DOP1_C"/>
    <property type="match status" value="1"/>
</dbReference>